<proteinExistence type="predicted"/>
<sequence length="177" mass="19059">MGGSRSVPAAPAANAKSAAPTVSAPTIAFEFPPKSCKFSVAPAPKRFFQVVFGLGWLTVFLNHGGLWRSSVWAPPGLSLAMSSLPVEPGGGNSFLPLLEGAFRRLAPMSWGGRRERPCLARSLVLYVLIAVWFGIGLLSGEWGRRKPNFAVFSQLPSFSRCSRKCAANSRLWEASVH</sequence>
<dbReference type="EMBL" id="HE573019">
    <property type="protein sequence ID" value="CCC47094.1"/>
    <property type="molecule type" value="Genomic_DNA"/>
</dbReference>
<keyword evidence="1" id="KW-0812">Transmembrane</keyword>
<protein>
    <submittedName>
        <fullName evidence="2">Uncharacterized protein</fullName>
    </submittedName>
</protein>
<organism evidence="2">
    <name type="scientific">Trypanosoma vivax (strain Y486)</name>
    <dbReference type="NCBI Taxonomy" id="1055687"/>
    <lineage>
        <taxon>Eukaryota</taxon>
        <taxon>Discoba</taxon>
        <taxon>Euglenozoa</taxon>
        <taxon>Kinetoplastea</taxon>
        <taxon>Metakinetoplastina</taxon>
        <taxon>Trypanosomatida</taxon>
        <taxon>Trypanosomatidae</taxon>
        <taxon>Trypanosoma</taxon>
        <taxon>Duttonella</taxon>
    </lineage>
</organism>
<keyword evidence="1" id="KW-1133">Transmembrane helix</keyword>
<evidence type="ECO:0000313" key="2">
    <source>
        <dbReference type="EMBL" id="CCC47094.1"/>
    </source>
</evidence>
<keyword evidence="1" id="KW-0472">Membrane</keyword>
<evidence type="ECO:0000256" key="1">
    <source>
        <dbReference type="SAM" id="Phobius"/>
    </source>
</evidence>
<dbReference type="AlphaFoldDB" id="G0TT13"/>
<feature type="transmembrane region" description="Helical" evidence="1">
    <location>
        <begin position="119"/>
        <end position="138"/>
    </location>
</feature>
<reference evidence="2" key="1">
    <citation type="journal article" date="2012" name="Proc. Natl. Acad. Sci. U.S.A.">
        <title>Antigenic diversity is generated by distinct evolutionary mechanisms in African trypanosome species.</title>
        <authorList>
            <person name="Jackson A.P."/>
            <person name="Berry A."/>
            <person name="Aslett M."/>
            <person name="Allison H.C."/>
            <person name="Burton P."/>
            <person name="Vavrova-Anderson J."/>
            <person name="Brown R."/>
            <person name="Browne H."/>
            <person name="Corton N."/>
            <person name="Hauser H."/>
            <person name="Gamble J."/>
            <person name="Gilderthorp R."/>
            <person name="Marcello L."/>
            <person name="McQuillan J."/>
            <person name="Otto T.D."/>
            <person name="Quail M.A."/>
            <person name="Sanders M.J."/>
            <person name="van Tonder A."/>
            <person name="Ginger M.L."/>
            <person name="Field M.C."/>
            <person name="Barry J.D."/>
            <person name="Hertz-Fowler C."/>
            <person name="Berriman M."/>
        </authorList>
    </citation>
    <scope>NUCLEOTIDE SEQUENCE</scope>
    <source>
        <strain evidence="2">Y486</strain>
    </source>
</reference>
<accession>G0TT13</accession>
<dbReference type="VEuPathDB" id="TriTrypDB:TvY486_0302810"/>
<gene>
    <name evidence="2" type="ORF">TVY486_0302810</name>
</gene>
<name>G0TT13_TRYVY</name>